<comment type="caution">
    <text evidence="2">The sequence shown here is derived from an EMBL/GenBank/DDBJ whole genome shotgun (WGS) entry which is preliminary data.</text>
</comment>
<sequence>MTDSDADEPPPPGMFCANPQFAETEGPEVGEYYNCEGVVAGHFKYKSCDPLCPDPEDPFTQVPIDGDTTGDGEIPFPPDPTEGEGAEAKTCCDPRIEEAGGPGSIEGAEACASACGHAACMEAKARFEAMLADPETWEDCGGWEDCIDNVKASLEHYIGFIEKNFNNCVAATLDPDVGTVFEMGNPGCADGGVTAGCIIAGTLDMSCNSVTIDFSSNDGVCIKAQHQPPEPTSRACEIKDGGGEVRGGEDLVIATFTSGSAVTHYYDCLDPECPFVLDGLGVEITDVEDGGVELSDITAELYVAAYGMSDGQDVEFPAGAIRVRVTGTMTDVTGSSPFDVVGATVSPTVGTHDNDLLELAGVHFEAGGYTFMAYIEPSECDPI</sequence>
<protein>
    <submittedName>
        <fullName evidence="2">Uncharacterized protein</fullName>
    </submittedName>
</protein>
<evidence type="ECO:0000313" key="3">
    <source>
        <dbReference type="Proteomes" id="UP001217838"/>
    </source>
</evidence>
<name>A0ABT5BGB0_9BACT</name>
<organism evidence="2 3">
    <name type="scientific">Nannocystis radixulma</name>
    <dbReference type="NCBI Taxonomy" id="2995305"/>
    <lineage>
        <taxon>Bacteria</taxon>
        <taxon>Pseudomonadati</taxon>
        <taxon>Myxococcota</taxon>
        <taxon>Polyangia</taxon>
        <taxon>Nannocystales</taxon>
        <taxon>Nannocystaceae</taxon>
        <taxon>Nannocystis</taxon>
    </lineage>
</organism>
<accession>A0ABT5BGB0</accession>
<gene>
    <name evidence="2" type="ORF">POL58_35785</name>
</gene>
<dbReference type="EMBL" id="JAQNDN010000022">
    <property type="protein sequence ID" value="MDC0673170.1"/>
    <property type="molecule type" value="Genomic_DNA"/>
</dbReference>
<dbReference type="Proteomes" id="UP001217838">
    <property type="component" value="Unassembled WGS sequence"/>
</dbReference>
<reference evidence="2 3" key="1">
    <citation type="submission" date="2022-11" db="EMBL/GenBank/DDBJ databases">
        <title>Minimal conservation of predation-associated metabolite biosynthetic gene clusters underscores biosynthetic potential of Myxococcota including descriptions for ten novel species: Archangium lansinium sp. nov., Myxococcus landrumus sp. nov., Nannocystis bai.</title>
        <authorList>
            <person name="Ahearne A."/>
            <person name="Stevens C."/>
            <person name="Dowd S."/>
        </authorList>
    </citation>
    <scope>NUCLEOTIDE SEQUENCE [LARGE SCALE GENOMIC DNA]</scope>
    <source>
        <strain evidence="2 3">NCELM</strain>
    </source>
</reference>
<evidence type="ECO:0000313" key="2">
    <source>
        <dbReference type="EMBL" id="MDC0673170.1"/>
    </source>
</evidence>
<feature type="region of interest" description="Disordered" evidence="1">
    <location>
        <begin position="65"/>
        <end position="87"/>
    </location>
</feature>
<keyword evidence="3" id="KW-1185">Reference proteome</keyword>
<proteinExistence type="predicted"/>
<evidence type="ECO:0000256" key="1">
    <source>
        <dbReference type="SAM" id="MobiDB-lite"/>
    </source>
</evidence>